<feature type="region of interest" description="Disordered" evidence="7">
    <location>
        <begin position="166"/>
        <end position="197"/>
    </location>
</feature>
<dbReference type="EMBL" id="JACEFF010000278">
    <property type="protein sequence ID" value="KAH9640567.1"/>
    <property type="molecule type" value="Genomic_DNA"/>
</dbReference>
<reference evidence="9" key="1">
    <citation type="journal article" date="2021" name="G3 (Bethesda)">
        <title>Genome and transcriptome analysis of the beet armyworm Spodoptera exigua reveals targets for pest control. .</title>
        <authorList>
            <person name="Simon S."/>
            <person name="Breeschoten T."/>
            <person name="Jansen H.J."/>
            <person name="Dirks R.P."/>
            <person name="Schranz M.E."/>
            <person name="Ros V.I.D."/>
        </authorList>
    </citation>
    <scope>NUCLEOTIDE SEQUENCE</scope>
    <source>
        <strain evidence="9">TB_SE_WUR_2020</strain>
    </source>
</reference>
<comment type="caution">
    <text evidence="9">The sequence shown here is derived from an EMBL/GenBank/DDBJ whole genome shotgun (WGS) entry which is preliminary data.</text>
</comment>
<accession>A0A922MQM5</accession>
<feature type="compositionally biased region" description="Polar residues" evidence="7">
    <location>
        <begin position="17"/>
        <end position="27"/>
    </location>
</feature>
<evidence type="ECO:0000256" key="3">
    <source>
        <dbReference type="ARBA" id="ARBA00023155"/>
    </source>
</evidence>
<protein>
    <recommendedName>
        <fullName evidence="8">Homeobox domain-containing protein</fullName>
    </recommendedName>
</protein>
<keyword evidence="2 5" id="KW-0238">DNA-binding</keyword>
<dbReference type="GO" id="GO:0000978">
    <property type="term" value="F:RNA polymerase II cis-regulatory region sequence-specific DNA binding"/>
    <property type="evidence" value="ECO:0007669"/>
    <property type="project" value="TreeGrafter"/>
</dbReference>
<feature type="compositionally biased region" description="Polar residues" evidence="7">
    <location>
        <begin position="74"/>
        <end position="83"/>
    </location>
</feature>
<feature type="region of interest" description="Disordered" evidence="7">
    <location>
        <begin position="422"/>
        <end position="478"/>
    </location>
</feature>
<keyword evidence="4 5" id="KW-0539">Nucleus</keyword>
<feature type="DNA-binding region" description="Homeobox" evidence="5">
    <location>
        <begin position="192"/>
        <end position="251"/>
    </location>
</feature>
<sequence>MFTGQTNIEEDQDRLRCNSTASPNVETSDAEDDISVGDNRSETSTPKKTFTFPDEYKKKLDGEDVERSSPLEYNLNNQANYSSPFKEDENEYDNRAEERMKLYDTSLFHLYRSERDGKKDEGSEGPSYEHMAGLSDTIYGRSMDLSKNSFQSQLLAGFASVIAGNTQRESQESNERQPGSRPTVSSNSSRKPRRRRTAFTHAQLAYLERKFRCQKYLSVADRGDVAEALSLSETQVKTWYQNRRTKWKRQNQLRLEQLRAQAASGERELSAHALPLACALLPPSIKCQQMLNEELVISENRVGEKVNMRKTKVERRFLEDLDDYEWHVAHLRDATLDGRRDCMDDTFADKVRRYRRMLKNDGARVDFVSSDPIPLNTADVGDNVCKVSDDNLKENQNDPLKMASASFVNVTGKINIAPTASASNVTSSENATTAMKPETTTTKLNHQATTQRAEVKPALKKKKNIEKQEKAGNDTAGRRTSEYMFSSIEYYDESVEFNTDMCPDAVEVIELEIDQLRNYDIECEMTVEWRSLE</sequence>
<feature type="region of interest" description="Disordered" evidence="7">
    <location>
        <begin position="1"/>
        <end position="93"/>
    </location>
</feature>
<proteinExistence type="predicted"/>
<organism evidence="9 10">
    <name type="scientific">Spodoptera exigua</name>
    <name type="common">Beet armyworm</name>
    <name type="synonym">Noctua fulgens</name>
    <dbReference type="NCBI Taxonomy" id="7107"/>
    <lineage>
        <taxon>Eukaryota</taxon>
        <taxon>Metazoa</taxon>
        <taxon>Ecdysozoa</taxon>
        <taxon>Arthropoda</taxon>
        <taxon>Hexapoda</taxon>
        <taxon>Insecta</taxon>
        <taxon>Pterygota</taxon>
        <taxon>Neoptera</taxon>
        <taxon>Endopterygota</taxon>
        <taxon>Lepidoptera</taxon>
        <taxon>Glossata</taxon>
        <taxon>Ditrysia</taxon>
        <taxon>Noctuoidea</taxon>
        <taxon>Noctuidae</taxon>
        <taxon>Amphipyrinae</taxon>
        <taxon>Spodoptera</taxon>
    </lineage>
</organism>
<name>A0A922MQM5_SPOEX</name>
<dbReference type="SMART" id="SM00389">
    <property type="entry name" value="HOX"/>
    <property type="match status" value="1"/>
</dbReference>
<dbReference type="AlphaFoldDB" id="A0A922MQM5"/>
<evidence type="ECO:0000313" key="10">
    <source>
        <dbReference type="Proteomes" id="UP000814243"/>
    </source>
</evidence>
<feature type="compositionally biased region" description="Low complexity" evidence="7">
    <location>
        <begin position="431"/>
        <end position="443"/>
    </location>
</feature>
<dbReference type="PROSITE" id="PS50071">
    <property type="entry name" value="HOMEOBOX_2"/>
    <property type="match status" value="1"/>
</dbReference>
<dbReference type="InterPro" id="IPR017970">
    <property type="entry name" value="Homeobox_CS"/>
</dbReference>
<evidence type="ECO:0000313" key="9">
    <source>
        <dbReference type="EMBL" id="KAH9640567.1"/>
    </source>
</evidence>
<dbReference type="Proteomes" id="UP000814243">
    <property type="component" value="Unassembled WGS sequence"/>
</dbReference>
<gene>
    <name evidence="9" type="ORF">HF086_000511</name>
</gene>
<dbReference type="PANTHER" id="PTHR24340">
    <property type="entry name" value="HOMEOBOX PROTEIN NKX"/>
    <property type="match status" value="1"/>
</dbReference>
<dbReference type="Pfam" id="PF00046">
    <property type="entry name" value="Homeodomain"/>
    <property type="match status" value="1"/>
</dbReference>
<dbReference type="SUPFAM" id="SSF46689">
    <property type="entry name" value="Homeodomain-like"/>
    <property type="match status" value="1"/>
</dbReference>
<dbReference type="InterPro" id="IPR009057">
    <property type="entry name" value="Homeodomain-like_sf"/>
</dbReference>
<evidence type="ECO:0000256" key="5">
    <source>
        <dbReference type="PROSITE-ProRule" id="PRU00108"/>
    </source>
</evidence>
<dbReference type="GO" id="GO:0005634">
    <property type="term" value="C:nucleus"/>
    <property type="evidence" value="ECO:0007669"/>
    <property type="project" value="UniProtKB-SubCell"/>
</dbReference>
<dbReference type="GO" id="GO:0030154">
    <property type="term" value="P:cell differentiation"/>
    <property type="evidence" value="ECO:0007669"/>
    <property type="project" value="TreeGrafter"/>
</dbReference>
<feature type="compositionally biased region" description="Basic and acidic residues" evidence="7">
    <location>
        <begin position="465"/>
        <end position="478"/>
    </location>
</feature>
<evidence type="ECO:0000256" key="4">
    <source>
        <dbReference type="ARBA" id="ARBA00023242"/>
    </source>
</evidence>
<dbReference type="InterPro" id="IPR001356">
    <property type="entry name" value="HD"/>
</dbReference>
<evidence type="ECO:0000256" key="6">
    <source>
        <dbReference type="RuleBase" id="RU000682"/>
    </source>
</evidence>
<comment type="subcellular location">
    <subcellularLocation>
        <location evidence="1 5 6">Nucleus</location>
    </subcellularLocation>
</comment>
<feature type="compositionally biased region" description="Basic and acidic residues" evidence="7">
    <location>
        <begin position="54"/>
        <end position="69"/>
    </location>
</feature>
<evidence type="ECO:0000259" key="8">
    <source>
        <dbReference type="PROSITE" id="PS50071"/>
    </source>
</evidence>
<evidence type="ECO:0000256" key="2">
    <source>
        <dbReference type="ARBA" id="ARBA00023125"/>
    </source>
</evidence>
<evidence type="ECO:0000256" key="7">
    <source>
        <dbReference type="SAM" id="MobiDB-lite"/>
    </source>
</evidence>
<dbReference type="InterPro" id="IPR050394">
    <property type="entry name" value="Homeobox_NK-like"/>
</dbReference>
<dbReference type="PROSITE" id="PS00027">
    <property type="entry name" value="HOMEOBOX_1"/>
    <property type="match status" value="1"/>
</dbReference>
<dbReference type="CDD" id="cd00086">
    <property type="entry name" value="homeodomain"/>
    <property type="match status" value="1"/>
</dbReference>
<dbReference type="PANTHER" id="PTHR24340:SF109">
    <property type="entry name" value="BARH LIKE HOMEOBOX 1"/>
    <property type="match status" value="1"/>
</dbReference>
<evidence type="ECO:0000256" key="1">
    <source>
        <dbReference type="ARBA" id="ARBA00004123"/>
    </source>
</evidence>
<dbReference type="Gene3D" id="1.10.10.60">
    <property type="entry name" value="Homeodomain-like"/>
    <property type="match status" value="1"/>
</dbReference>
<dbReference type="GO" id="GO:0000981">
    <property type="term" value="F:DNA-binding transcription factor activity, RNA polymerase II-specific"/>
    <property type="evidence" value="ECO:0007669"/>
    <property type="project" value="InterPro"/>
</dbReference>
<keyword evidence="3 5" id="KW-0371">Homeobox</keyword>
<feature type="domain" description="Homeobox" evidence="8">
    <location>
        <begin position="190"/>
        <end position="250"/>
    </location>
</feature>